<dbReference type="EMBL" id="AMZH03003253">
    <property type="protein sequence ID" value="RRT72913.1"/>
    <property type="molecule type" value="Genomic_DNA"/>
</dbReference>
<dbReference type="AlphaFoldDB" id="A0A427A9M0"/>
<evidence type="ECO:0000256" key="1">
    <source>
        <dbReference type="ARBA" id="ARBA00003534"/>
    </source>
</evidence>
<feature type="chain" id="PRO_5018813748" description="Pectin acetylesterase" evidence="5">
    <location>
        <begin position="31"/>
        <end position="124"/>
    </location>
</feature>
<comment type="subcellular location">
    <subcellularLocation>
        <location evidence="2 5">Secreted</location>
        <location evidence="2 5">Cell wall</location>
    </subcellularLocation>
</comment>
<keyword evidence="5" id="KW-0732">Signal</keyword>
<protein>
    <recommendedName>
        <fullName evidence="5">Pectin acetylesterase</fullName>
        <ecNumber evidence="5">3.1.1.-</ecNumber>
    </recommendedName>
</protein>
<dbReference type="GO" id="GO:0071555">
    <property type="term" value="P:cell wall organization"/>
    <property type="evidence" value="ECO:0007669"/>
    <property type="project" value="UniProtKB-KW"/>
</dbReference>
<evidence type="ECO:0000256" key="5">
    <source>
        <dbReference type="RuleBase" id="RU363114"/>
    </source>
</evidence>
<evidence type="ECO:0000256" key="3">
    <source>
        <dbReference type="ARBA" id="ARBA00005784"/>
    </source>
</evidence>
<keyword evidence="4 5" id="KW-0134">Cell wall</keyword>
<comment type="function">
    <text evidence="1 5">Hydrolyzes acetyl esters in homogalacturonan regions of pectin. In type I primary cell wall, galacturonic acid residues of pectin can be acetylated at the O-2 and O-3 positions. Decreasing the degree of acetylation of pectin gels in vitro alters their physical properties.</text>
</comment>
<evidence type="ECO:0000313" key="7">
    <source>
        <dbReference type="Proteomes" id="UP000287651"/>
    </source>
</evidence>
<dbReference type="GO" id="GO:0016787">
    <property type="term" value="F:hydrolase activity"/>
    <property type="evidence" value="ECO:0007669"/>
    <property type="project" value="UniProtKB-KW"/>
</dbReference>
<comment type="caution">
    <text evidence="6">The sequence shown here is derived from an EMBL/GenBank/DDBJ whole genome shotgun (WGS) entry which is preliminary data.</text>
</comment>
<keyword evidence="5" id="KW-0378">Hydrolase</keyword>
<organism evidence="6 7">
    <name type="scientific">Ensete ventricosum</name>
    <name type="common">Abyssinian banana</name>
    <name type="synonym">Musa ensete</name>
    <dbReference type="NCBI Taxonomy" id="4639"/>
    <lineage>
        <taxon>Eukaryota</taxon>
        <taxon>Viridiplantae</taxon>
        <taxon>Streptophyta</taxon>
        <taxon>Embryophyta</taxon>
        <taxon>Tracheophyta</taxon>
        <taxon>Spermatophyta</taxon>
        <taxon>Magnoliopsida</taxon>
        <taxon>Liliopsida</taxon>
        <taxon>Zingiberales</taxon>
        <taxon>Musaceae</taxon>
        <taxon>Ensete</taxon>
    </lineage>
</organism>
<evidence type="ECO:0000313" key="6">
    <source>
        <dbReference type="EMBL" id="RRT72913.1"/>
    </source>
</evidence>
<dbReference type="InterPro" id="IPR004963">
    <property type="entry name" value="PAE/NOTUM"/>
</dbReference>
<evidence type="ECO:0000256" key="4">
    <source>
        <dbReference type="ARBA" id="ARBA00022512"/>
    </source>
</evidence>
<sequence length="124" mass="13623">LREQEERKRMKALWVVPLCFLCLLFTLGRAADSHLWRRPGGFGLGVVGSNAFPPSPPTLVNLTLVPSAAAKGADFYNWNRVQIRYCDGASFAGEGHDAVSKIRCAGLLVVLKKKKFAPSCGRDY</sequence>
<keyword evidence="5" id="KW-0961">Cell wall biogenesis/degradation</keyword>
<keyword evidence="5" id="KW-0964">Secreted</keyword>
<dbReference type="EC" id="3.1.1.-" evidence="5"/>
<name>A0A427A9M0_ENSVE</name>
<evidence type="ECO:0000256" key="2">
    <source>
        <dbReference type="ARBA" id="ARBA00004191"/>
    </source>
</evidence>
<feature type="non-terminal residue" evidence="6">
    <location>
        <position position="1"/>
    </location>
</feature>
<proteinExistence type="inferred from homology"/>
<reference evidence="6 7" key="1">
    <citation type="journal article" date="2014" name="Agronomy (Basel)">
        <title>A Draft Genome Sequence for Ensete ventricosum, the Drought-Tolerant Tree Against Hunger.</title>
        <authorList>
            <person name="Harrison J."/>
            <person name="Moore K.A."/>
            <person name="Paszkiewicz K."/>
            <person name="Jones T."/>
            <person name="Grant M."/>
            <person name="Ambacheew D."/>
            <person name="Muzemil S."/>
            <person name="Studholme D.J."/>
        </authorList>
    </citation>
    <scope>NUCLEOTIDE SEQUENCE [LARGE SCALE GENOMIC DNA]</scope>
</reference>
<dbReference type="Proteomes" id="UP000287651">
    <property type="component" value="Unassembled WGS sequence"/>
</dbReference>
<gene>
    <name evidence="6" type="ORF">B296_00011657</name>
</gene>
<feature type="signal peptide" evidence="5">
    <location>
        <begin position="1"/>
        <end position="30"/>
    </location>
</feature>
<accession>A0A427A9M0</accession>
<dbReference type="Pfam" id="PF03283">
    <property type="entry name" value="PAE"/>
    <property type="match status" value="1"/>
</dbReference>
<comment type="similarity">
    <text evidence="3 5">Belongs to the pectinacetylesterase family.</text>
</comment>